<organism evidence="8 9">
    <name type="scientific">Lachancea meyersii CBS 8951</name>
    <dbReference type="NCBI Taxonomy" id="1266667"/>
    <lineage>
        <taxon>Eukaryota</taxon>
        <taxon>Fungi</taxon>
        <taxon>Dikarya</taxon>
        <taxon>Ascomycota</taxon>
        <taxon>Saccharomycotina</taxon>
        <taxon>Saccharomycetes</taxon>
        <taxon>Saccharomycetales</taxon>
        <taxon>Saccharomycetaceae</taxon>
        <taxon>Lachancea</taxon>
    </lineage>
</organism>
<evidence type="ECO:0000256" key="4">
    <source>
        <dbReference type="ARBA" id="ARBA00023242"/>
    </source>
</evidence>
<evidence type="ECO:0000256" key="2">
    <source>
        <dbReference type="ARBA" id="ARBA00023015"/>
    </source>
</evidence>
<proteinExistence type="predicted"/>
<evidence type="ECO:0000256" key="3">
    <source>
        <dbReference type="ARBA" id="ARBA00023163"/>
    </source>
</evidence>
<dbReference type="EMBL" id="LT598477">
    <property type="protein sequence ID" value="SCU94531.1"/>
    <property type="molecule type" value="Genomic_DNA"/>
</dbReference>
<dbReference type="Gene3D" id="1.20.5.170">
    <property type="match status" value="1"/>
</dbReference>
<dbReference type="CDD" id="cd14688">
    <property type="entry name" value="bZIP_YAP"/>
    <property type="match status" value="1"/>
</dbReference>
<keyword evidence="9" id="KW-1185">Reference proteome</keyword>
<evidence type="ECO:0000256" key="5">
    <source>
        <dbReference type="SAM" id="Coils"/>
    </source>
</evidence>
<evidence type="ECO:0000313" key="9">
    <source>
        <dbReference type="Proteomes" id="UP000191144"/>
    </source>
</evidence>
<keyword evidence="5" id="KW-0175">Coiled coil</keyword>
<keyword evidence="4" id="KW-0539">Nucleus</keyword>
<dbReference type="GO" id="GO:0090575">
    <property type="term" value="C:RNA polymerase II transcription regulator complex"/>
    <property type="evidence" value="ECO:0007669"/>
    <property type="project" value="TreeGrafter"/>
</dbReference>
<keyword evidence="3" id="KW-0804">Transcription</keyword>
<reference evidence="9" key="1">
    <citation type="submission" date="2016-03" db="EMBL/GenBank/DDBJ databases">
        <authorList>
            <person name="Devillers Hugo."/>
        </authorList>
    </citation>
    <scope>NUCLEOTIDE SEQUENCE [LARGE SCALE GENOMIC DNA]</scope>
</reference>
<protein>
    <submittedName>
        <fullName evidence="8">LAME_0F07800g1_1</fullName>
    </submittedName>
</protein>
<dbReference type="InterPro" id="IPR050936">
    <property type="entry name" value="AP-1-like"/>
</dbReference>
<dbReference type="GO" id="GO:0001228">
    <property type="term" value="F:DNA-binding transcription activator activity, RNA polymerase II-specific"/>
    <property type="evidence" value="ECO:0007669"/>
    <property type="project" value="TreeGrafter"/>
</dbReference>
<dbReference type="AlphaFoldDB" id="A0A1G4JUA0"/>
<dbReference type="InterPro" id="IPR046347">
    <property type="entry name" value="bZIP_sf"/>
</dbReference>
<accession>A0A1G4JUA0</accession>
<dbReference type="PROSITE" id="PS00036">
    <property type="entry name" value="BZIP_BASIC"/>
    <property type="match status" value="1"/>
</dbReference>
<dbReference type="OrthoDB" id="2285533at2759"/>
<feature type="compositionally biased region" description="Polar residues" evidence="6">
    <location>
        <begin position="1"/>
        <end position="25"/>
    </location>
</feature>
<evidence type="ECO:0000256" key="1">
    <source>
        <dbReference type="ARBA" id="ARBA00004123"/>
    </source>
</evidence>
<evidence type="ECO:0000259" key="7">
    <source>
        <dbReference type="PROSITE" id="PS00036"/>
    </source>
</evidence>
<comment type="subcellular location">
    <subcellularLocation>
        <location evidence="1">Nucleus</location>
    </subcellularLocation>
</comment>
<dbReference type="Proteomes" id="UP000191144">
    <property type="component" value="Chromosome F"/>
</dbReference>
<feature type="compositionally biased region" description="Basic and acidic residues" evidence="6">
    <location>
        <begin position="53"/>
        <end position="72"/>
    </location>
</feature>
<dbReference type="PANTHER" id="PTHR40621">
    <property type="entry name" value="TRANSCRIPTION FACTOR KAPC-RELATED"/>
    <property type="match status" value="1"/>
</dbReference>
<dbReference type="InterPro" id="IPR018287">
    <property type="entry name" value="Hap4_TF_heteromerisation"/>
</dbReference>
<gene>
    <name evidence="8" type="ORF">LAME_0F07800G</name>
</gene>
<feature type="domain" description="BZIP" evidence="7">
    <location>
        <begin position="60"/>
        <end position="74"/>
    </location>
</feature>
<sequence length="331" mass="36991">MSSLKPVSRDLNSTITSGVLRTSKTWVLPPRTKPGRRPRTHWRHDQETEETDQDLRESSKKAKNRDAQRAFRERQTKQLAELHEEVAKWSQKCAFYKQELDKHIQQVKRLEGENQELAARVNKLENNAPKHNELEKCDMCTQDLCICQEVGLRPQRDAALEAMIATLTPSLWHKIDTFRPMQAVALPQSLQARRKRKKGPETSGNFPVLKKSAPSVELDGVFPSLRVSKTSGVPESAGSNISMFKKMEGSVNSFEASSPHDSGPATAVSESLDFPVESEGCGFCSETSACLCRDQLGLDSTQHICQGSQSTPASTEVANDKLFFKPRAIKQ</sequence>
<dbReference type="Pfam" id="PF10297">
    <property type="entry name" value="Hap4_Hap_bind"/>
    <property type="match status" value="1"/>
</dbReference>
<evidence type="ECO:0000256" key="6">
    <source>
        <dbReference type="SAM" id="MobiDB-lite"/>
    </source>
</evidence>
<feature type="region of interest" description="Disordered" evidence="6">
    <location>
        <begin position="1"/>
        <end position="72"/>
    </location>
</feature>
<feature type="compositionally biased region" description="Basic residues" evidence="6">
    <location>
        <begin position="33"/>
        <end position="42"/>
    </location>
</feature>
<evidence type="ECO:0000313" key="8">
    <source>
        <dbReference type="EMBL" id="SCU94531.1"/>
    </source>
</evidence>
<dbReference type="GO" id="GO:0000976">
    <property type="term" value="F:transcription cis-regulatory region binding"/>
    <property type="evidence" value="ECO:0007669"/>
    <property type="project" value="InterPro"/>
</dbReference>
<dbReference type="SMART" id="SM00338">
    <property type="entry name" value="BRLZ"/>
    <property type="match status" value="1"/>
</dbReference>
<feature type="coiled-coil region" evidence="5">
    <location>
        <begin position="72"/>
        <end position="134"/>
    </location>
</feature>
<dbReference type="SUPFAM" id="SSF57959">
    <property type="entry name" value="Leucine zipper domain"/>
    <property type="match status" value="1"/>
</dbReference>
<dbReference type="PANTHER" id="PTHR40621:SF6">
    <property type="entry name" value="AP-1-LIKE TRANSCRIPTION FACTOR YAP1-RELATED"/>
    <property type="match status" value="1"/>
</dbReference>
<dbReference type="InterPro" id="IPR004827">
    <property type="entry name" value="bZIP"/>
</dbReference>
<keyword evidence="2" id="KW-0805">Transcription regulation</keyword>
<name>A0A1G4JUA0_9SACH</name>
<feature type="region of interest" description="Disordered" evidence="6">
    <location>
        <begin position="190"/>
        <end position="209"/>
    </location>
</feature>